<protein>
    <submittedName>
        <fullName evidence="3">STAS domain-containing protein</fullName>
    </submittedName>
</protein>
<evidence type="ECO:0000256" key="1">
    <source>
        <dbReference type="SAM" id="MobiDB-lite"/>
    </source>
</evidence>
<dbReference type="Pfam" id="PF01740">
    <property type="entry name" value="STAS"/>
    <property type="match status" value="1"/>
</dbReference>
<feature type="region of interest" description="Disordered" evidence="1">
    <location>
        <begin position="1"/>
        <end position="51"/>
    </location>
</feature>
<proteinExistence type="predicted"/>
<sequence length="142" mass="14343">MAVPVVGPALPHRDRQTRRGRAGARARRRAGGFRPGAGRRRAPATASARLPARAPSRASRVVVLDLSGVPAVDAEMAAHLVGAARAVALLGARPLLVGIGPAVAQAIVAGGVDLGRFTTAGGLAGGLEQALAWLGKTIVDTR</sequence>
<dbReference type="EMBL" id="JAQNDN010000002">
    <property type="protein sequence ID" value="MDC0667685.1"/>
    <property type="molecule type" value="Genomic_DNA"/>
</dbReference>
<evidence type="ECO:0000313" key="4">
    <source>
        <dbReference type="Proteomes" id="UP001217838"/>
    </source>
</evidence>
<dbReference type="RefSeq" id="WP_271995952.1">
    <property type="nucleotide sequence ID" value="NZ_JAQNDN010000002.1"/>
</dbReference>
<reference evidence="3 4" key="1">
    <citation type="submission" date="2022-11" db="EMBL/GenBank/DDBJ databases">
        <title>Minimal conservation of predation-associated metabolite biosynthetic gene clusters underscores biosynthetic potential of Myxococcota including descriptions for ten novel species: Archangium lansinium sp. nov., Myxococcus landrumus sp. nov., Nannocystis bai.</title>
        <authorList>
            <person name="Ahearne A."/>
            <person name="Stevens C."/>
            <person name="Dowd S."/>
        </authorList>
    </citation>
    <scope>NUCLEOTIDE SEQUENCE [LARGE SCALE GENOMIC DNA]</scope>
    <source>
        <strain evidence="3 4">NCELM</strain>
    </source>
</reference>
<dbReference type="PANTHER" id="PTHR33745">
    <property type="entry name" value="RSBT ANTAGONIST PROTEIN RSBS-RELATED"/>
    <property type="match status" value="1"/>
</dbReference>
<dbReference type="InterPro" id="IPR051932">
    <property type="entry name" value="Bact_StressResp_Reg"/>
</dbReference>
<gene>
    <name evidence="3" type="ORF">POL58_08055</name>
</gene>
<organism evidence="3 4">
    <name type="scientific">Nannocystis radixulma</name>
    <dbReference type="NCBI Taxonomy" id="2995305"/>
    <lineage>
        <taxon>Bacteria</taxon>
        <taxon>Pseudomonadati</taxon>
        <taxon>Myxococcota</taxon>
        <taxon>Polyangia</taxon>
        <taxon>Nannocystales</taxon>
        <taxon>Nannocystaceae</taxon>
        <taxon>Nannocystis</taxon>
    </lineage>
</organism>
<dbReference type="Gene3D" id="3.30.750.24">
    <property type="entry name" value="STAS domain"/>
    <property type="match status" value="1"/>
</dbReference>
<name>A0ABT5B0R0_9BACT</name>
<comment type="caution">
    <text evidence="3">The sequence shown here is derived from an EMBL/GenBank/DDBJ whole genome shotgun (WGS) entry which is preliminary data.</text>
</comment>
<feature type="domain" description="STAS" evidence="2">
    <location>
        <begin position="60"/>
        <end position="134"/>
    </location>
</feature>
<dbReference type="PROSITE" id="PS50801">
    <property type="entry name" value="STAS"/>
    <property type="match status" value="1"/>
</dbReference>
<dbReference type="Proteomes" id="UP001217838">
    <property type="component" value="Unassembled WGS sequence"/>
</dbReference>
<accession>A0ABT5B0R0</accession>
<dbReference type="SUPFAM" id="SSF52091">
    <property type="entry name" value="SpoIIaa-like"/>
    <property type="match status" value="1"/>
</dbReference>
<evidence type="ECO:0000259" key="2">
    <source>
        <dbReference type="PROSITE" id="PS50801"/>
    </source>
</evidence>
<evidence type="ECO:0000313" key="3">
    <source>
        <dbReference type="EMBL" id="MDC0667685.1"/>
    </source>
</evidence>
<dbReference type="InterPro" id="IPR002645">
    <property type="entry name" value="STAS_dom"/>
</dbReference>
<keyword evidence="4" id="KW-1185">Reference proteome</keyword>
<feature type="compositionally biased region" description="Basic residues" evidence="1">
    <location>
        <begin position="15"/>
        <end position="42"/>
    </location>
</feature>
<dbReference type="CDD" id="cd07041">
    <property type="entry name" value="STAS_RsbR_RsbS_like"/>
    <property type="match status" value="1"/>
</dbReference>
<dbReference type="InterPro" id="IPR036513">
    <property type="entry name" value="STAS_dom_sf"/>
</dbReference>